<proteinExistence type="predicted"/>
<reference evidence="1 2" key="1">
    <citation type="submission" date="2019-06" db="EMBL/GenBank/DDBJ databases">
        <authorList>
            <person name="Meng X."/>
        </authorList>
    </citation>
    <scope>NUCLEOTIDE SEQUENCE [LARGE SCALE GENOMIC DNA]</scope>
    <source>
        <strain evidence="1 2">M625</strain>
    </source>
</reference>
<organism evidence="1 2">
    <name type="scientific">Aquimarina algicola</name>
    <dbReference type="NCBI Taxonomy" id="2589995"/>
    <lineage>
        <taxon>Bacteria</taxon>
        <taxon>Pseudomonadati</taxon>
        <taxon>Bacteroidota</taxon>
        <taxon>Flavobacteriia</taxon>
        <taxon>Flavobacteriales</taxon>
        <taxon>Flavobacteriaceae</taxon>
        <taxon>Aquimarina</taxon>
    </lineage>
</organism>
<gene>
    <name evidence="1" type="ORF">FHK87_19370</name>
</gene>
<dbReference type="EMBL" id="VFWZ01000007">
    <property type="protein sequence ID" value="TPN83383.1"/>
    <property type="molecule type" value="Genomic_DNA"/>
</dbReference>
<comment type="caution">
    <text evidence="1">The sequence shown here is derived from an EMBL/GenBank/DDBJ whole genome shotgun (WGS) entry which is preliminary data.</text>
</comment>
<dbReference type="AlphaFoldDB" id="A0A504J714"/>
<dbReference type="RefSeq" id="WP_140595448.1">
    <property type="nucleotide sequence ID" value="NZ_VFWZ01000007.1"/>
</dbReference>
<dbReference type="OrthoDB" id="1162696at2"/>
<evidence type="ECO:0000313" key="2">
    <source>
        <dbReference type="Proteomes" id="UP000315540"/>
    </source>
</evidence>
<protein>
    <submittedName>
        <fullName evidence="1">Uncharacterized protein</fullName>
    </submittedName>
</protein>
<name>A0A504J714_9FLAO</name>
<evidence type="ECO:0000313" key="1">
    <source>
        <dbReference type="EMBL" id="TPN83383.1"/>
    </source>
</evidence>
<accession>A0A504J714</accession>
<dbReference type="Proteomes" id="UP000315540">
    <property type="component" value="Unassembled WGS sequence"/>
</dbReference>
<keyword evidence="2" id="KW-1185">Reference proteome</keyword>
<sequence>MKVTIYKAIENPSIEDVEQIIKEKLGDKYTYKSSRKASSVAGKILNSRTEDTITVIKNAYHRFVVVVDVVKDPTSESGKCTHFRFSSAELAGWLAFLHKEGGLLGAFIIRLIYGSNDPIYDEVRNIVKDNFKIEEQTVNTGLSALLGRK</sequence>